<proteinExistence type="predicted"/>
<feature type="region of interest" description="Disordered" evidence="1">
    <location>
        <begin position="1"/>
        <end position="39"/>
    </location>
</feature>
<dbReference type="Proteomes" id="UP001266305">
    <property type="component" value="Unassembled WGS sequence"/>
</dbReference>
<name>A0ABQ9UX27_SAGOE</name>
<sequence length="122" mass="12291">MALRPPHQALVRPARPGPRGLPMMLPPMAQAPGPPMGSMAVLRPPLEEPSVPQELGLGLELGLKEKEEAVVAVAAGLEEASATVAVGAGGAPAGPTVFGPSLPLVLPMPLPLEVVPGLLSPL</sequence>
<evidence type="ECO:0000313" key="3">
    <source>
        <dbReference type="Proteomes" id="UP001266305"/>
    </source>
</evidence>
<organism evidence="2 3">
    <name type="scientific">Saguinus oedipus</name>
    <name type="common">Cotton-top tamarin</name>
    <name type="synonym">Oedipomidas oedipus</name>
    <dbReference type="NCBI Taxonomy" id="9490"/>
    <lineage>
        <taxon>Eukaryota</taxon>
        <taxon>Metazoa</taxon>
        <taxon>Chordata</taxon>
        <taxon>Craniata</taxon>
        <taxon>Vertebrata</taxon>
        <taxon>Euteleostomi</taxon>
        <taxon>Mammalia</taxon>
        <taxon>Eutheria</taxon>
        <taxon>Euarchontoglires</taxon>
        <taxon>Primates</taxon>
        <taxon>Haplorrhini</taxon>
        <taxon>Platyrrhini</taxon>
        <taxon>Cebidae</taxon>
        <taxon>Callitrichinae</taxon>
        <taxon>Saguinus</taxon>
    </lineage>
</organism>
<reference evidence="2 3" key="1">
    <citation type="submission" date="2023-05" db="EMBL/GenBank/DDBJ databases">
        <title>B98-5 Cell Line De Novo Hybrid Assembly: An Optical Mapping Approach.</title>
        <authorList>
            <person name="Kananen K."/>
            <person name="Auerbach J.A."/>
            <person name="Kautto E."/>
            <person name="Blachly J.S."/>
        </authorList>
    </citation>
    <scope>NUCLEOTIDE SEQUENCE [LARGE SCALE GENOMIC DNA]</scope>
    <source>
        <strain evidence="2">B95-8</strain>
        <tissue evidence="2">Cell line</tissue>
    </source>
</reference>
<keyword evidence="3" id="KW-1185">Reference proteome</keyword>
<accession>A0ABQ9UX27</accession>
<evidence type="ECO:0000313" key="2">
    <source>
        <dbReference type="EMBL" id="KAK2101688.1"/>
    </source>
</evidence>
<gene>
    <name evidence="2" type="ORF">P7K49_019354</name>
</gene>
<comment type="caution">
    <text evidence="2">The sequence shown here is derived from an EMBL/GenBank/DDBJ whole genome shotgun (WGS) entry which is preliminary data.</text>
</comment>
<dbReference type="EMBL" id="JASSZA010000009">
    <property type="protein sequence ID" value="KAK2101688.1"/>
    <property type="molecule type" value="Genomic_DNA"/>
</dbReference>
<protein>
    <submittedName>
        <fullName evidence="2">Uncharacterized protein</fullName>
    </submittedName>
</protein>
<feature type="compositionally biased region" description="Low complexity" evidence="1">
    <location>
        <begin position="17"/>
        <end position="39"/>
    </location>
</feature>
<evidence type="ECO:0000256" key="1">
    <source>
        <dbReference type="SAM" id="MobiDB-lite"/>
    </source>
</evidence>